<accession>A0AAV1DF55</accession>
<feature type="non-terminal residue" evidence="1">
    <location>
        <position position="1"/>
    </location>
</feature>
<name>A0AAV1DF55_OLDCO</name>
<gene>
    <name evidence="1" type="ORF">OLC1_LOCUS14780</name>
</gene>
<dbReference type="Proteomes" id="UP001161247">
    <property type="component" value="Chromosome 5"/>
</dbReference>
<dbReference type="AlphaFoldDB" id="A0AAV1DF55"/>
<organism evidence="1 2">
    <name type="scientific">Oldenlandia corymbosa var. corymbosa</name>
    <dbReference type="NCBI Taxonomy" id="529605"/>
    <lineage>
        <taxon>Eukaryota</taxon>
        <taxon>Viridiplantae</taxon>
        <taxon>Streptophyta</taxon>
        <taxon>Embryophyta</taxon>
        <taxon>Tracheophyta</taxon>
        <taxon>Spermatophyta</taxon>
        <taxon>Magnoliopsida</taxon>
        <taxon>eudicotyledons</taxon>
        <taxon>Gunneridae</taxon>
        <taxon>Pentapetalae</taxon>
        <taxon>asterids</taxon>
        <taxon>lamiids</taxon>
        <taxon>Gentianales</taxon>
        <taxon>Rubiaceae</taxon>
        <taxon>Rubioideae</taxon>
        <taxon>Spermacoceae</taxon>
        <taxon>Hedyotis-Oldenlandia complex</taxon>
        <taxon>Oldenlandia</taxon>
    </lineage>
</organism>
<sequence>TWCLEPSVLWDQATKFFKNLYAGNSGPVGEYVIKGEFPRLKPRQMARMERPVEEEEIRKP</sequence>
<reference evidence="1" key="1">
    <citation type="submission" date="2023-03" db="EMBL/GenBank/DDBJ databases">
        <authorList>
            <person name="Julca I."/>
        </authorList>
    </citation>
    <scope>NUCLEOTIDE SEQUENCE</scope>
</reference>
<protein>
    <submittedName>
        <fullName evidence="1">OLC1v1005363C1</fullName>
    </submittedName>
</protein>
<evidence type="ECO:0000313" key="2">
    <source>
        <dbReference type="Proteomes" id="UP001161247"/>
    </source>
</evidence>
<dbReference type="EMBL" id="OX459122">
    <property type="protein sequence ID" value="CAI9106248.1"/>
    <property type="molecule type" value="Genomic_DNA"/>
</dbReference>
<evidence type="ECO:0000313" key="1">
    <source>
        <dbReference type="EMBL" id="CAI9106248.1"/>
    </source>
</evidence>
<proteinExistence type="predicted"/>
<feature type="non-terminal residue" evidence="1">
    <location>
        <position position="60"/>
    </location>
</feature>
<keyword evidence="2" id="KW-1185">Reference proteome</keyword>